<gene>
    <name evidence="2" type="ORF">ACFFQA_02925</name>
</gene>
<organism evidence="2 3">
    <name type="scientific">Allokutzneria oryzae</name>
    <dbReference type="NCBI Taxonomy" id="1378989"/>
    <lineage>
        <taxon>Bacteria</taxon>
        <taxon>Bacillati</taxon>
        <taxon>Actinomycetota</taxon>
        <taxon>Actinomycetes</taxon>
        <taxon>Pseudonocardiales</taxon>
        <taxon>Pseudonocardiaceae</taxon>
        <taxon>Allokutzneria</taxon>
    </lineage>
</organism>
<dbReference type="RefSeq" id="WP_377849990.1">
    <property type="nucleotide sequence ID" value="NZ_JBHLZU010000002.1"/>
</dbReference>
<keyword evidence="1" id="KW-1133">Transmembrane helix</keyword>
<sequence>MPSVLEQLYRKKLQLISLLAVILGFGLVALGRWISVDPDARWIPISELGTTLIGAGVVATIFEFYVRHQNDKRLDERLDAAFVRNSAAVRDAVWSAYAAGPEDLRHLSSDTLGRIVVNALGVQLDDVDLARDLYADTRARVIGVPERWHDVAVTVDLQPWAAGLTTGLTSMFVATLRCEYRVIPAHPVLRFTCTSNEAEHRASGQDESTVSAWFIDRGTPVDVACRDTFEVVAVSVDGAVLSIERAHSHDGQTYTARLPDSVRTGCPVTVAYTYRVLVRRTGHVLHLDLLRPTKGFRARFTYGQVGIRDVTPVDFLSTSTPARLEQTPASLPSRSVDITADGWIFPRSGVAFVWSLEEENSSTSRT</sequence>
<name>A0ABV5ZPQ9_9PSEU</name>
<dbReference type="EMBL" id="JBHLZU010000002">
    <property type="protein sequence ID" value="MFB9902885.1"/>
    <property type="molecule type" value="Genomic_DNA"/>
</dbReference>
<feature type="transmembrane region" description="Helical" evidence="1">
    <location>
        <begin position="15"/>
        <end position="36"/>
    </location>
</feature>
<feature type="transmembrane region" description="Helical" evidence="1">
    <location>
        <begin position="48"/>
        <end position="66"/>
    </location>
</feature>
<keyword evidence="1" id="KW-0472">Membrane</keyword>
<comment type="caution">
    <text evidence="2">The sequence shown here is derived from an EMBL/GenBank/DDBJ whole genome shotgun (WGS) entry which is preliminary data.</text>
</comment>
<keyword evidence="3" id="KW-1185">Reference proteome</keyword>
<accession>A0ABV5ZPQ9</accession>
<evidence type="ECO:0000313" key="3">
    <source>
        <dbReference type="Proteomes" id="UP001589693"/>
    </source>
</evidence>
<protein>
    <submittedName>
        <fullName evidence="2">Uncharacterized protein</fullName>
    </submittedName>
</protein>
<proteinExistence type="predicted"/>
<dbReference type="Proteomes" id="UP001589693">
    <property type="component" value="Unassembled WGS sequence"/>
</dbReference>
<reference evidence="2 3" key="1">
    <citation type="submission" date="2024-09" db="EMBL/GenBank/DDBJ databases">
        <authorList>
            <person name="Sun Q."/>
            <person name="Mori K."/>
        </authorList>
    </citation>
    <scope>NUCLEOTIDE SEQUENCE [LARGE SCALE GENOMIC DNA]</scope>
    <source>
        <strain evidence="2 3">TBRC 7907</strain>
    </source>
</reference>
<evidence type="ECO:0000256" key="1">
    <source>
        <dbReference type="SAM" id="Phobius"/>
    </source>
</evidence>
<evidence type="ECO:0000313" key="2">
    <source>
        <dbReference type="EMBL" id="MFB9902885.1"/>
    </source>
</evidence>
<keyword evidence="1" id="KW-0812">Transmembrane</keyword>